<dbReference type="EMBL" id="JACCBB010000001">
    <property type="protein sequence ID" value="NYD21372.1"/>
    <property type="molecule type" value="Genomic_DNA"/>
</dbReference>
<feature type="compositionally biased region" description="Basic and acidic residues" evidence="1">
    <location>
        <begin position="96"/>
        <end position="111"/>
    </location>
</feature>
<sequence length="111" mass="12131">MTTTWPATEWAELEVAAVLYEAFVRGRTSAAAELRRRTAALGATATDRARLRIFAADADAKESKASPRTAAPRRYPALQAVDPVLAFAPRPQDTTTEARDEGHDHREDNPA</sequence>
<organism evidence="2 3">
    <name type="scientific">Kineococcus aurantiacus</name>
    <dbReference type="NCBI Taxonomy" id="37633"/>
    <lineage>
        <taxon>Bacteria</taxon>
        <taxon>Bacillati</taxon>
        <taxon>Actinomycetota</taxon>
        <taxon>Actinomycetes</taxon>
        <taxon>Kineosporiales</taxon>
        <taxon>Kineosporiaceae</taxon>
        <taxon>Kineococcus</taxon>
    </lineage>
</organism>
<gene>
    <name evidence="2" type="ORF">BJ968_000912</name>
</gene>
<dbReference type="Pfam" id="PF25673">
    <property type="entry name" value="Terminase_7"/>
    <property type="match status" value="1"/>
</dbReference>
<evidence type="ECO:0000313" key="3">
    <source>
        <dbReference type="Proteomes" id="UP000521922"/>
    </source>
</evidence>
<accession>A0A7Y9DJM9</accession>
<comment type="caution">
    <text evidence="2">The sequence shown here is derived from an EMBL/GenBank/DDBJ whole genome shotgun (WGS) entry which is preliminary data.</text>
</comment>
<feature type="region of interest" description="Disordered" evidence="1">
    <location>
        <begin position="81"/>
        <end position="111"/>
    </location>
</feature>
<protein>
    <submittedName>
        <fullName evidence="2">Uncharacterized protein</fullName>
    </submittedName>
</protein>
<dbReference type="Proteomes" id="UP000521922">
    <property type="component" value="Unassembled WGS sequence"/>
</dbReference>
<keyword evidence="3" id="KW-1185">Reference proteome</keyword>
<evidence type="ECO:0000256" key="1">
    <source>
        <dbReference type="SAM" id="MobiDB-lite"/>
    </source>
</evidence>
<reference evidence="2 3" key="1">
    <citation type="submission" date="2020-07" db="EMBL/GenBank/DDBJ databases">
        <title>Sequencing the genomes of 1000 actinobacteria strains.</title>
        <authorList>
            <person name="Klenk H.-P."/>
        </authorList>
    </citation>
    <scope>NUCLEOTIDE SEQUENCE [LARGE SCALE GENOMIC DNA]</scope>
    <source>
        <strain evidence="2 3">DSM 7487</strain>
    </source>
</reference>
<proteinExistence type="predicted"/>
<dbReference type="AlphaFoldDB" id="A0A7Y9DJM9"/>
<name>A0A7Y9DJM9_9ACTN</name>
<dbReference type="InterPro" id="IPR057972">
    <property type="entry name" value="Terminase_7"/>
</dbReference>
<dbReference type="RefSeq" id="WP_179749625.1">
    <property type="nucleotide sequence ID" value="NZ_BAAAGN010000006.1"/>
</dbReference>
<evidence type="ECO:0000313" key="2">
    <source>
        <dbReference type="EMBL" id="NYD21372.1"/>
    </source>
</evidence>